<protein>
    <submittedName>
        <fullName evidence="1">Uncharacterized protein</fullName>
    </submittedName>
</protein>
<proteinExistence type="predicted"/>
<gene>
    <name evidence="1" type="ORF">Glove_349g76</name>
</gene>
<evidence type="ECO:0000313" key="1">
    <source>
        <dbReference type="EMBL" id="RHZ61231.1"/>
    </source>
</evidence>
<accession>A0A397HDK8</accession>
<evidence type="ECO:0000313" key="2">
    <source>
        <dbReference type="Proteomes" id="UP000266861"/>
    </source>
</evidence>
<dbReference type="InterPro" id="IPR043129">
    <property type="entry name" value="ATPase_NBD"/>
</dbReference>
<dbReference type="AlphaFoldDB" id="A0A397HDK8"/>
<dbReference type="SUPFAM" id="SSF53067">
    <property type="entry name" value="Actin-like ATPase domain"/>
    <property type="match status" value="1"/>
</dbReference>
<dbReference type="Proteomes" id="UP000266861">
    <property type="component" value="Unassembled WGS sequence"/>
</dbReference>
<name>A0A397HDK8_9GLOM</name>
<organism evidence="1 2">
    <name type="scientific">Diversispora epigaea</name>
    <dbReference type="NCBI Taxonomy" id="1348612"/>
    <lineage>
        <taxon>Eukaryota</taxon>
        <taxon>Fungi</taxon>
        <taxon>Fungi incertae sedis</taxon>
        <taxon>Mucoromycota</taxon>
        <taxon>Glomeromycotina</taxon>
        <taxon>Glomeromycetes</taxon>
        <taxon>Diversisporales</taxon>
        <taxon>Diversisporaceae</taxon>
        <taxon>Diversispora</taxon>
    </lineage>
</organism>
<dbReference type="PANTHER" id="PTHR14187:SF5">
    <property type="entry name" value="HEAT SHOCK 70 KDA PROTEIN 12A"/>
    <property type="match status" value="1"/>
</dbReference>
<dbReference type="PANTHER" id="PTHR14187">
    <property type="entry name" value="ALPHA KINASE/ELONGATION FACTOR 2 KINASE"/>
    <property type="match status" value="1"/>
</dbReference>
<sequence>MSDIHVILSIDFGTTYSSFSYAHVSNNAIITNDTWPGFHGKLRTNTVLLYDPDFNVVAWGSQALNTRPKFKKSKLKSVELFKLHLSDIPESQKPMLPSGLDFKKAIADYLREIG</sequence>
<dbReference type="EMBL" id="PQFF01000319">
    <property type="protein sequence ID" value="RHZ61231.1"/>
    <property type="molecule type" value="Genomic_DNA"/>
</dbReference>
<dbReference type="OrthoDB" id="2963168at2759"/>
<keyword evidence="2" id="KW-1185">Reference proteome</keyword>
<dbReference type="Gene3D" id="3.30.420.40">
    <property type="match status" value="1"/>
</dbReference>
<comment type="caution">
    <text evidence="1">The sequence shown here is derived from an EMBL/GenBank/DDBJ whole genome shotgun (WGS) entry which is preliminary data.</text>
</comment>
<reference evidence="1 2" key="1">
    <citation type="submission" date="2018-08" db="EMBL/GenBank/DDBJ databases">
        <title>Genome and evolution of the arbuscular mycorrhizal fungus Diversispora epigaea (formerly Glomus versiforme) and its bacterial endosymbionts.</title>
        <authorList>
            <person name="Sun X."/>
            <person name="Fei Z."/>
            <person name="Harrison M."/>
        </authorList>
    </citation>
    <scope>NUCLEOTIDE SEQUENCE [LARGE SCALE GENOMIC DNA]</scope>
    <source>
        <strain evidence="1 2">IT104</strain>
    </source>
</reference>